<dbReference type="Proteomes" id="UP000053899">
    <property type="component" value="Unassembled WGS sequence"/>
</dbReference>
<organism evidence="3 4">
    <name type="scientific">Leptothrix ochracea L12</name>
    <dbReference type="NCBI Taxonomy" id="735332"/>
    <lineage>
        <taxon>Bacteria</taxon>
        <taxon>Pseudomonadati</taxon>
        <taxon>Pseudomonadota</taxon>
        <taxon>Betaproteobacteria</taxon>
        <taxon>Burkholderiales</taxon>
        <taxon>Sphaerotilaceae</taxon>
        <taxon>Leptothrix</taxon>
    </lineage>
</organism>
<proteinExistence type="predicted"/>
<feature type="compositionally biased region" description="Basic and acidic residues" evidence="1">
    <location>
        <begin position="86"/>
        <end position="112"/>
    </location>
</feature>
<evidence type="ECO:0008006" key="5">
    <source>
        <dbReference type="Google" id="ProtNLM"/>
    </source>
</evidence>
<gene>
    <name evidence="3" type="ORF">LepocDRAFT_00002180</name>
</gene>
<protein>
    <recommendedName>
        <fullName evidence="5">DUF4124 domain-containing protein</fullName>
    </recommendedName>
</protein>
<evidence type="ECO:0000313" key="4">
    <source>
        <dbReference type="Proteomes" id="UP000053899"/>
    </source>
</evidence>
<feature type="compositionally biased region" description="Basic and acidic residues" evidence="1">
    <location>
        <begin position="123"/>
        <end position="134"/>
    </location>
</feature>
<keyword evidence="2" id="KW-0732">Signal</keyword>
<keyword evidence="4" id="KW-1185">Reference proteome</keyword>
<accession>I4Z5J5</accession>
<feature type="region of interest" description="Disordered" evidence="1">
    <location>
        <begin position="62"/>
        <end position="134"/>
    </location>
</feature>
<dbReference type="HOGENOM" id="CLU_099362_0_0_4"/>
<dbReference type="GeneID" id="92352244"/>
<feature type="signal peptide" evidence="2">
    <location>
        <begin position="1"/>
        <end position="22"/>
    </location>
</feature>
<dbReference type="RefSeq" id="WP_009453449.1">
    <property type="nucleotide sequence ID" value="NZ_JH660680.1"/>
</dbReference>
<evidence type="ECO:0000256" key="1">
    <source>
        <dbReference type="SAM" id="MobiDB-lite"/>
    </source>
</evidence>
<feature type="compositionally biased region" description="Low complexity" evidence="1">
    <location>
        <begin position="62"/>
        <end position="82"/>
    </location>
</feature>
<name>I4Z5J5_9BURK</name>
<evidence type="ECO:0000256" key="2">
    <source>
        <dbReference type="SAM" id="SignalP"/>
    </source>
</evidence>
<dbReference type="AlphaFoldDB" id="I4Z5J5"/>
<dbReference type="EMBL" id="JH660680">
    <property type="protein sequence ID" value="EIM31487.1"/>
    <property type="molecule type" value="Genomic_DNA"/>
</dbReference>
<feature type="chain" id="PRO_5003698827" description="DUF4124 domain-containing protein" evidence="2">
    <location>
        <begin position="23"/>
        <end position="167"/>
    </location>
</feature>
<dbReference type="OrthoDB" id="5298561at2"/>
<reference evidence="3 4" key="1">
    <citation type="submission" date="2012-04" db="EMBL/GenBank/DDBJ databases">
        <title>Improved High-Quality Draft sequence of Leptothrix ochracea L12.</title>
        <authorList>
            <consortium name="US DOE Joint Genome Institute"/>
            <person name="Lucas S."/>
            <person name="Han J."/>
            <person name="Lapidus A."/>
            <person name="Cheng J.-F."/>
            <person name="Goodwin L."/>
            <person name="Pitluck S."/>
            <person name="Peters L."/>
            <person name="Zeytun A."/>
            <person name="Detter J.C."/>
            <person name="Han C."/>
            <person name="Tapia R."/>
            <person name="Land M."/>
            <person name="Hauser L."/>
            <person name="Kyrpides N."/>
            <person name="Ivanova N."/>
            <person name="Pagani I."/>
            <person name="Stepanauskas R."/>
            <person name="Masland D."/>
            <person name="Poulton N."/>
            <person name="Emerson D."/>
            <person name="Fleming E."/>
            <person name="Woyke T."/>
        </authorList>
    </citation>
    <scope>NUCLEOTIDE SEQUENCE [LARGE SCALE GENOMIC DNA]</scope>
    <source>
        <strain evidence="3 4">L12</strain>
    </source>
</reference>
<sequence>MSRIVLWAVAGVLGLTLSSAHAQDRQVYRCPGNLYTDQISVKEAAARGCKTLDGAPVTVVQSSTPRRAGSSAAGGASGPASAVRVDPAEQRARDSDARRILEAELRKDEERLAQMQKDYNGGEPERRGEERNFSRYQERVADMKAAIARKEADIAAIRRELSKVAAP</sequence>
<evidence type="ECO:0000313" key="3">
    <source>
        <dbReference type="EMBL" id="EIM31487.1"/>
    </source>
</evidence>